<evidence type="ECO:0000313" key="1">
    <source>
        <dbReference type="EMBL" id="KAH7036480.1"/>
    </source>
</evidence>
<evidence type="ECO:0000313" key="2">
    <source>
        <dbReference type="Proteomes" id="UP000774617"/>
    </source>
</evidence>
<reference evidence="1 2" key="1">
    <citation type="journal article" date="2021" name="Nat. Commun.">
        <title>Genetic determinants of endophytism in the Arabidopsis root mycobiome.</title>
        <authorList>
            <person name="Mesny F."/>
            <person name="Miyauchi S."/>
            <person name="Thiergart T."/>
            <person name="Pickel B."/>
            <person name="Atanasova L."/>
            <person name="Karlsson M."/>
            <person name="Huettel B."/>
            <person name="Barry K.W."/>
            <person name="Haridas S."/>
            <person name="Chen C."/>
            <person name="Bauer D."/>
            <person name="Andreopoulos W."/>
            <person name="Pangilinan J."/>
            <person name="LaButti K."/>
            <person name="Riley R."/>
            <person name="Lipzen A."/>
            <person name="Clum A."/>
            <person name="Drula E."/>
            <person name="Henrissat B."/>
            <person name="Kohler A."/>
            <person name="Grigoriev I.V."/>
            <person name="Martin F.M."/>
            <person name="Hacquard S."/>
        </authorList>
    </citation>
    <scope>NUCLEOTIDE SEQUENCE [LARGE SCALE GENOMIC DNA]</scope>
    <source>
        <strain evidence="1 2">MPI-SDFR-AT-0080</strain>
    </source>
</reference>
<protein>
    <submittedName>
        <fullName evidence="1">Uncharacterized protein</fullName>
    </submittedName>
</protein>
<comment type="caution">
    <text evidence="1">The sequence shown here is derived from an EMBL/GenBank/DDBJ whole genome shotgun (WGS) entry which is preliminary data.</text>
</comment>
<proteinExistence type="predicted"/>
<sequence>MTRRWPGLAAAAEGERWRWRWQQRRGLTGAGRVGLSRAVGIDVVVVVGERRELTSVAGAMPRSSNGDVDVRLVGRVDQAEGGSRAPDSLGAIQRGPLAPIRASLSSSGTTTLPSASLPLTPVLRMARTSPSPRRDARAQDLYHHDSGPIDLARIVCRHDEQGCVRTPGRIAGSIGTAACLSAARRLALAGVRPPRQIPSPPCRLVHGFFFAPNSINPADGQLALVLDPPARTLPLQEEAEEGRAGEPGIAEVSAPGTLRIDMGPTDSASQHLQPGAMRSTQPRALQHLLPPAQPPCCCRETPECRAFTLVPLLLWKSTLLYLCVDSLRRHT</sequence>
<name>A0ABQ8FYV5_9PEZI</name>
<keyword evidence="2" id="KW-1185">Reference proteome</keyword>
<dbReference type="Proteomes" id="UP000774617">
    <property type="component" value="Unassembled WGS sequence"/>
</dbReference>
<organism evidence="1 2">
    <name type="scientific">Macrophomina phaseolina</name>
    <dbReference type="NCBI Taxonomy" id="35725"/>
    <lineage>
        <taxon>Eukaryota</taxon>
        <taxon>Fungi</taxon>
        <taxon>Dikarya</taxon>
        <taxon>Ascomycota</taxon>
        <taxon>Pezizomycotina</taxon>
        <taxon>Dothideomycetes</taxon>
        <taxon>Dothideomycetes incertae sedis</taxon>
        <taxon>Botryosphaeriales</taxon>
        <taxon>Botryosphaeriaceae</taxon>
        <taxon>Macrophomina</taxon>
    </lineage>
</organism>
<dbReference type="EMBL" id="JAGTJR010000035">
    <property type="protein sequence ID" value="KAH7036480.1"/>
    <property type="molecule type" value="Genomic_DNA"/>
</dbReference>
<gene>
    <name evidence="1" type="ORF">B0J12DRAFT_703453</name>
</gene>
<accession>A0ABQ8FYV5</accession>